<dbReference type="Gene3D" id="3.40.630.30">
    <property type="match status" value="1"/>
</dbReference>
<name>A0AA86X036_9VIBR</name>
<reference evidence="2 3" key="1">
    <citation type="submission" date="2014-06" db="EMBL/GenBank/DDBJ databases">
        <authorList>
            <person name="Le Roux F."/>
        </authorList>
    </citation>
    <scope>NUCLEOTIDE SEQUENCE [LARGE SCALE GENOMIC DNA]</scope>
    <source>
        <strain evidence="2 3">J2-31</strain>
    </source>
</reference>
<dbReference type="PANTHER" id="PTHR43617">
    <property type="entry name" value="L-AMINO ACID N-ACETYLTRANSFERASE"/>
    <property type="match status" value="1"/>
</dbReference>
<dbReference type="InterPro" id="IPR000182">
    <property type="entry name" value="GNAT_dom"/>
</dbReference>
<dbReference type="Proteomes" id="UP000041625">
    <property type="component" value="Unassembled WGS sequence"/>
</dbReference>
<proteinExistence type="predicted"/>
<evidence type="ECO:0000313" key="3">
    <source>
        <dbReference type="Proteomes" id="UP000041625"/>
    </source>
</evidence>
<dbReference type="SUPFAM" id="SSF55729">
    <property type="entry name" value="Acyl-CoA N-acyltransferases (Nat)"/>
    <property type="match status" value="1"/>
</dbReference>
<feature type="domain" description="N-acetyltransferase" evidence="1">
    <location>
        <begin position="1"/>
        <end position="175"/>
    </location>
</feature>
<evidence type="ECO:0000313" key="2">
    <source>
        <dbReference type="EMBL" id="CDT80340.1"/>
    </source>
</evidence>
<comment type="caution">
    <text evidence="2">The sequence shown here is derived from an EMBL/GenBank/DDBJ whole genome shotgun (WGS) entry which is preliminary data.</text>
</comment>
<evidence type="ECO:0000259" key="1">
    <source>
        <dbReference type="PROSITE" id="PS51186"/>
    </source>
</evidence>
<organism evidence="2 3">
    <name type="scientific">Vibrio coralliirubri</name>
    <dbReference type="NCBI Taxonomy" id="1516159"/>
    <lineage>
        <taxon>Bacteria</taxon>
        <taxon>Pseudomonadati</taxon>
        <taxon>Pseudomonadota</taxon>
        <taxon>Gammaproteobacteria</taxon>
        <taxon>Vibrionales</taxon>
        <taxon>Vibrionaceae</taxon>
        <taxon>Vibrio</taxon>
    </lineage>
</organism>
<dbReference type="AlphaFoldDB" id="A0AA86X036"/>
<gene>
    <name evidence="2" type="ORF">VCR31J2_1310880</name>
</gene>
<keyword evidence="3" id="KW-1185">Reference proteome</keyword>
<dbReference type="PROSITE" id="PS51186">
    <property type="entry name" value="GNAT"/>
    <property type="match status" value="1"/>
</dbReference>
<dbReference type="Pfam" id="PF00583">
    <property type="entry name" value="Acetyltransf_1"/>
    <property type="match status" value="1"/>
</dbReference>
<dbReference type="GO" id="GO:0016747">
    <property type="term" value="F:acyltransferase activity, transferring groups other than amino-acyl groups"/>
    <property type="evidence" value="ECO:0007669"/>
    <property type="project" value="InterPro"/>
</dbReference>
<dbReference type="InterPro" id="IPR050276">
    <property type="entry name" value="MshD_Acetyltransferase"/>
</dbReference>
<dbReference type="CDD" id="cd04301">
    <property type="entry name" value="NAT_SF"/>
    <property type="match status" value="1"/>
</dbReference>
<dbReference type="InterPro" id="IPR016181">
    <property type="entry name" value="Acyl_CoA_acyltransferase"/>
</dbReference>
<protein>
    <submittedName>
        <fullName evidence="2">Acetyltransferase</fullName>
    </submittedName>
</protein>
<dbReference type="EMBL" id="CCKJ01000037">
    <property type="protein sequence ID" value="CDT80340.1"/>
    <property type="molecule type" value="Genomic_DNA"/>
</dbReference>
<accession>A0AA86X036</accession>
<dbReference type="RefSeq" id="WP_050651306.1">
    <property type="nucleotide sequence ID" value="NZ_LK933979.1"/>
</dbReference>
<sequence length="190" mass="21596">MEINRFKASDAEEIVTWFTSLEDYVLWGGRTFGWPLEAASIIERSQEPHVELYTFSASKSHSEPNADSSADSNTNNLLGFMEFQRMSDNELRFCRVAIHPNLRGKGLGQSMLETALEAVKEIPDVTTITLAVFKQNHGAKRCYDKAGFEVVDKEPSVKEFNGKTWPLYQMELRFNKRSSTTDCMKTPINT</sequence>